<dbReference type="AlphaFoldDB" id="A0A8T2IQ41"/>
<keyword evidence="4" id="KW-1185">Reference proteome</keyword>
<accession>A0A8T2IQ41</accession>
<reference evidence="3" key="1">
    <citation type="thesis" date="2020" institute="ProQuest LLC" country="789 East Eisenhower Parkway, Ann Arbor, MI, USA">
        <title>Comparative Genomics and Chromosome Evolution.</title>
        <authorList>
            <person name="Mudd A.B."/>
        </authorList>
    </citation>
    <scope>NUCLEOTIDE SEQUENCE</scope>
    <source>
        <strain evidence="3">Female2</strain>
        <tissue evidence="3">Blood</tissue>
    </source>
</reference>
<comment type="similarity">
    <text evidence="1">Belongs to the UPF0488 family.</text>
</comment>
<dbReference type="PANTHER" id="PTHR13602:SF2">
    <property type="entry name" value="UPF0488 PROTEIN C8ORF33"/>
    <property type="match status" value="1"/>
</dbReference>
<name>A0A8T2IQ41_9PIPI</name>
<dbReference type="OrthoDB" id="20277at2759"/>
<comment type="caution">
    <text evidence="3">The sequence shown here is derived from an EMBL/GenBank/DDBJ whole genome shotgun (WGS) entry which is preliminary data.</text>
</comment>
<dbReference type="PANTHER" id="PTHR13602">
    <property type="entry name" value="UPF0488 PROTEIN C8ORF33"/>
    <property type="match status" value="1"/>
</dbReference>
<proteinExistence type="inferred from homology"/>
<feature type="region of interest" description="Disordered" evidence="2">
    <location>
        <begin position="227"/>
        <end position="293"/>
    </location>
</feature>
<evidence type="ECO:0000313" key="3">
    <source>
        <dbReference type="EMBL" id="KAG8433164.1"/>
    </source>
</evidence>
<gene>
    <name evidence="3" type="ORF">GDO86_017450</name>
</gene>
<evidence type="ECO:0000313" key="4">
    <source>
        <dbReference type="Proteomes" id="UP000812440"/>
    </source>
</evidence>
<feature type="region of interest" description="Disordered" evidence="2">
    <location>
        <begin position="399"/>
        <end position="422"/>
    </location>
</feature>
<organism evidence="3 4">
    <name type="scientific">Hymenochirus boettgeri</name>
    <name type="common">Congo dwarf clawed frog</name>
    <dbReference type="NCBI Taxonomy" id="247094"/>
    <lineage>
        <taxon>Eukaryota</taxon>
        <taxon>Metazoa</taxon>
        <taxon>Chordata</taxon>
        <taxon>Craniata</taxon>
        <taxon>Vertebrata</taxon>
        <taxon>Euteleostomi</taxon>
        <taxon>Amphibia</taxon>
        <taxon>Batrachia</taxon>
        <taxon>Anura</taxon>
        <taxon>Pipoidea</taxon>
        <taxon>Pipidae</taxon>
        <taxon>Pipinae</taxon>
        <taxon>Hymenochirus</taxon>
    </lineage>
</organism>
<sequence>MEEAPKGTFEDELEWCIKQLETGLLQLNPSARQASDTEQILKVLRSRKAPFVRKRQVMNQVFGNYRLKMAEERQAQERAAHNLTQTHKQECAPRDLGSVAYRKCSKDMESHTGHWFTSSDNSFRFSFNPEEPDKGEYCETRDIGKGQPEPVKTEDIKDYGQSCILSSGSQFAIDFQVPKDAATSLQSHNNMFTQEGYSASQNIKQTSKQSSPEDKPEVLKKTQNLEMQSNIGNAAVNKVVNSGDPPKKKKKKGSRGDKPTGANNTDGKDETLASKAGKSFSTAEHQPQGGDDDLRKELDWCVEQLEIGLQRRKSTPKQAEEAMRAIKTLRSEKAPLVKKRQVMRAMFGDYRKKMEEENQKQLRLMQAAAKSARVKEVAAGIRQSHSKVFRQSLNNLYRSQEQAKTSQASSLRSSTDDSNGAASNKERFIFQSSQETFCFNFF</sequence>
<protein>
    <submittedName>
        <fullName evidence="3">Uncharacterized protein</fullName>
    </submittedName>
</protein>
<dbReference type="EMBL" id="JAACNH010000009">
    <property type="protein sequence ID" value="KAG8433164.1"/>
    <property type="molecule type" value="Genomic_DNA"/>
</dbReference>
<evidence type="ECO:0000256" key="1">
    <source>
        <dbReference type="ARBA" id="ARBA00005707"/>
    </source>
</evidence>
<dbReference type="InterPro" id="IPR029274">
    <property type="entry name" value="DUF4615"/>
</dbReference>
<dbReference type="Pfam" id="PF15393">
    <property type="entry name" value="DUF4615"/>
    <property type="match status" value="2"/>
</dbReference>
<dbReference type="Proteomes" id="UP000812440">
    <property type="component" value="Chromosome 9"/>
</dbReference>
<evidence type="ECO:0000256" key="2">
    <source>
        <dbReference type="SAM" id="MobiDB-lite"/>
    </source>
</evidence>